<evidence type="ECO:0000256" key="3">
    <source>
        <dbReference type="ARBA" id="ARBA00022989"/>
    </source>
</evidence>
<proteinExistence type="inferred from homology"/>
<dbReference type="PROSITE" id="PS50262">
    <property type="entry name" value="G_PROTEIN_RECEP_F1_2"/>
    <property type="match status" value="1"/>
</dbReference>
<comment type="similarity">
    <text evidence="8">Belongs to the G-protein coupled receptor 1 family.</text>
</comment>
<dbReference type="PROSITE" id="PS00237">
    <property type="entry name" value="G_PROTEIN_RECEP_F1_1"/>
    <property type="match status" value="1"/>
</dbReference>
<comment type="subcellular location">
    <subcellularLocation>
        <location evidence="1">Membrane</location>
        <topology evidence="1">Multi-pass membrane protein</topology>
    </subcellularLocation>
</comment>
<evidence type="ECO:0000313" key="9">
    <source>
        <dbReference type="EMBL" id="CAH1799405.1"/>
    </source>
</evidence>
<evidence type="ECO:0000313" key="10">
    <source>
        <dbReference type="Proteomes" id="UP000749559"/>
    </source>
</evidence>
<evidence type="ECO:0000256" key="5">
    <source>
        <dbReference type="ARBA" id="ARBA00023136"/>
    </source>
</evidence>
<protein>
    <submittedName>
        <fullName evidence="9">Uncharacterized protein</fullName>
    </submittedName>
</protein>
<dbReference type="PANTHER" id="PTHR24243">
    <property type="entry name" value="G-PROTEIN COUPLED RECEPTOR"/>
    <property type="match status" value="1"/>
</dbReference>
<dbReference type="GO" id="GO:0016020">
    <property type="term" value="C:membrane"/>
    <property type="evidence" value="ECO:0007669"/>
    <property type="project" value="UniProtKB-SubCell"/>
</dbReference>
<accession>A0A8J1TCA2</accession>
<evidence type="ECO:0000256" key="2">
    <source>
        <dbReference type="ARBA" id="ARBA00022692"/>
    </source>
</evidence>
<keyword evidence="3" id="KW-1133">Transmembrane helix</keyword>
<evidence type="ECO:0000256" key="7">
    <source>
        <dbReference type="ARBA" id="ARBA00023224"/>
    </source>
</evidence>
<comment type="caution">
    <text evidence="9">The sequence shown here is derived from an EMBL/GenBank/DDBJ whole genome shotgun (WGS) entry which is preliminary data.</text>
</comment>
<dbReference type="Proteomes" id="UP000749559">
    <property type="component" value="Unassembled WGS sequence"/>
</dbReference>
<keyword evidence="4 8" id="KW-0297">G-protein coupled receptor</keyword>
<organism evidence="9 10">
    <name type="scientific">Owenia fusiformis</name>
    <name type="common">Polychaete worm</name>
    <dbReference type="NCBI Taxonomy" id="6347"/>
    <lineage>
        <taxon>Eukaryota</taxon>
        <taxon>Metazoa</taxon>
        <taxon>Spiralia</taxon>
        <taxon>Lophotrochozoa</taxon>
        <taxon>Annelida</taxon>
        <taxon>Polychaeta</taxon>
        <taxon>Sedentaria</taxon>
        <taxon>Canalipalpata</taxon>
        <taxon>Sabellida</taxon>
        <taxon>Oweniida</taxon>
        <taxon>Oweniidae</taxon>
        <taxon>Owenia</taxon>
    </lineage>
</organism>
<dbReference type="GO" id="GO:0004930">
    <property type="term" value="F:G protein-coupled receptor activity"/>
    <property type="evidence" value="ECO:0007669"/>
    <property type="project" value="UniProtKB-KW"/>
</dbReference>
<keyword evidence="6 8" id="KW-0675">Receptor</keyword>
<evidence type="ECO:0000256" key="8">
    <source>
        <dbReference type="RuleBase" id="RU000688"/>
    </source>
</evidence>
<dbReference type="OrthoDB" id="6147389at2759"/>
<dbReference type="Gene3D" id="1.20.1070.10">
    <property type="entry name" value="Rhodopsin 7-helix transmembrane proteins"/>
    <property type="match status" value="1"/>
</dbReference>
<dbReference type="AlphaFoldDB" id="A0A8J1TCA2"/>
<reference evidence="9" key="1">
    <citation type="submission" date="2022-03" db="EMBL/GenBank/DDBJ databases">
        <authorList>
            <person name="Martin C."/>
        </authorList>
    </citation>
    <scope>NUCLEOTIDE SEQUENCE</scope>
</reference>
<dbReference type="SUPFAM" id="SSF81321">
    <property type="entry name" value="Family A G protein-coupled receptor-like"/>
    <property type="match status" value="1"/>
</dbReference>
<dbReference type="EMBL" id="CAIIXF020000011">
    <property type="protein sequence ID" value="CAH1799405.1"/>
    <property type="molecule type" value="Genomic_DNA"/>
</dbReference>
<dbReference type="Pfam" id="PF00001">
    <property type="entry name" value="7tm_1"/>
    <property type="match status" value="1"/>
</dbReference>
<gene>
    <name evidence="9" type="ORF">OFUS_LOCUS23417</name>
</gene>
<dbReference type="CDD" id="cd00637">
    <property type="entry name" value="7tm_classA_rhodopsin-like"/>
    <property type="match status" value="1"/>
</dbReference>
<evidence type="ECO:0000256" key="6">
    <source>
        <dbReference type="ARBA" id="ARBA00023170"/>
    </source>
</evidence>
<evidence type="ECO:0000256" key="1">
    <source>
        <dbReference type="ARBA" id="ARBA00004141"/>
    </source>
</evidence>
<keyword evidence="2 8" id="KW-0812">Transmembrane</keyword>
<evidence type="ECO:0000256" key="4">
    <source>
        <dbReference type="ARBA" id="ARBA00023040"/>
    </source>
</evidence>
<dbReference type="InterPro" id="IPR000276">
    <property type="entry name" value="GPCR_Rhodpsn"/>
</dbReference>
<dbReference type="PANTHER" id="PTHR24243:SF208">
    <property type="entry name" value="PYROKININ-1 RECEPTOR"/>
    <property type="match status" value="1"/>
</dbReference>
<sequence length="374" mass="42255">MDRMIKANLTILDIYVAEHVNGSTLYYSAMMVLLSITVALNIVFNGTILFVILFTRAFHSTANLYICSLSISDLIFSIYSVYATIDGLSAIGIKDNFKSQNCFVKLYVLYLVALSSIWAMVAVAIDRYRSIVSPHKKKFTPKQCCLILLLVWLFSAGLATIPVSSYSSQQYKVDYNGTIYNVQPALCDSPKLYGYITESLFSYIIPLATISVLYSSIIKVLRKPSSVKSESSIRAKMTAVKMMLMIVICFTICWLPQCICLTSYFWLFGYKAERNITLTFPQFQQLLNLYDVFIASIVSVSCYSWLNAAIYIYFSSQFKQACKNVRKCRRHAIILDDETGIQSGISTIKPTANGRNKPRDVDNSDINRNIEIES</sequence>
<dbReference type="InterPro" id="IPR017452">
    <property type="entry name" value="GPCR_Rhodpsn_7TM"/>
</dbReference>
<name>A0A8J1TCA2_OWEFU</name>
<dbReference type="PRINTS" id="PR00237">
    <property type="entry name" value="GPCRRHODOPSN"/>
</dbReference>
<keyword evidence="10" id="KW-1185">Reference proteome</keyword>
<keyword evidence="5" id="KW-0472">Membrane</keyword>
<keyword evidence="7 8" id="KW-0807">Transducer</keyword>